<gene>
    <name evidence="7" type="primary">gcd</name>
    <name evidence="7" type="ORF">GCM10010862_25940</name>
</gene>
<evidence type="ECO:0000256" key="3">
    <source>
        <dbReference type="ARBA" id="ARBA00023002"/>
    </source>
</evidence>
<feature type="transmembrane region" description="Helical" evidence="5">
    <location>
        <begin position="28"/>
        <end position="45"/>
    </location>
</feature>
<sequence length="835" mass="90561">MILATIVAVFGILITAGGVWLAALGGSWYYLLAGIGLLLTAFFLFQRSMLAVWIYLVTYLGTLIWAFWEVGFDGWAQVPRLVAPTVVLVLVLLAAPALRGRTWRRDTVTGAAAALALALMTPLLIGHTDNPVIAQETAPETEEPAPPTEETAPPTQEPAPPAEELPALEPAPETDPEMPSEENAEPAATTPTGIPANEDPLPTMEVGENWPAYGGTYRANRYSPLGQINPGNVGQLERVWEYRTGDMPGETDDYSPENTPLKVGDDLYMCSAMGIAIAVDAATGREEWRYDPQVSEDAIPYGATCRGVAYFEVPDAADNELCATRILWGTLDARLLAVDARTGQPCPDFGLDGEVFLEEGIGETVPGWYTVTSPPTIVRGVAVVGAQVKDGQAEDSPSGVVRGYDAVTGELAWAWDLGNPDNRDAPAEGEVYTRGTPNMWTIAAGDEELGHVYLPLGNSAVDYYGSNRSELENEYATALVAVDVTTGEDVWHFQTVYRDVWDYDLGSQPSLVDFPTDDGTVPAIIVSSKQGEIYVLDRRSGEPLFPVEEREVPTGMGVEPDYLSPVQPFSTYHSLLFPALTEKDMWGATPLDQLWCRIQFKMANYEGVYTPPTTDGRWIQYPGYNGGQDWGSMAVDTQRGTLIANYNDMPNYNRLVPREEAGEVHALFEPEYDPDQEGPDPQLGSPYAIDVNAGWREDWTGLMCKQPPYGGIRAIDLETGETLWDEPLGTARANGPFGIPSMLPMKIGTPNNGGPVITAGGLVFIAAATDNLIRAIDIETGETVWSDELPAGGQTTPISYEVGGRQFIAIAPGGHHFMETPIGDYLIAWALPEQE</sequence>
<organism evidence="7 8">
    <name type="scientific">Devosia nitrariae</name>
    <dbReference type="NCBI Taxonomy" id="2071872"/>
    <lineage>
        <taxon>Bacteria</taxon>
        <taxon>Pseudomonadati</taxon>
        <taxon>Pseudomonadota</taxon>
        <taxon>Alphaproteobacteria</taxon>
        <taxon>Hyphomicrobiales</taxon>
        <taxon>Devosiaceae</taxon>
        <taxon>Devosia</taxon>
    </lineage>
</organism>
<feature type="transmembrane region" description="Helical" evidence="5">
    <location>
        <begin position="107"/>
        <end position="125"/>
    </location>
</feature>
<reference evidence="8" key="1">
    <citation type="journal article" date="2019" name="Int. J. Syst. Evol. Microbiol.">
        <title>The Global Catalogue of Microorganisms (GCM) 10K type strain sequencing project: providing services to taxonomists for standard genome sequencing and annotation.</title>
        <authorList>
            <consortium name="The Broad Institute Genomics Platform"/>
            <consortium name="The Broad Institute Genome Sequencing Center for Infectious Disease"/>
            <person name="Wu L."/>
            <person name="Ma J."/>
        </authorList>
    </citation>
    <scope>NUCLEOTIDE SEQUENCE [LARGE SCALE GENOMIC DNA]</scope>
    <source>
        <strain evidence="8">NBRC 112416</strain>
    </source>
</reference>
<dbReference type="Proteomes" id="UP001156691">
    <property type="component" value="Unassembled WGS sequence"/>
</dbReference>
<dbReference type="InterPro" id="IPR011047">
    <property type="entry name" value="Quinoprotein_ADH-like_sf"/>
</dbReference>
<keyword evidence="5" id="KW-0472">Membrane</keyword>
<evidence type="ECO:0000256" key="1">
    <source>
        <dbReference type="ARBA" id="ARBA00001931"/>
    </source>
</evidence>
<feature type="transmembrane region" description="Helical" evidence="5">
    <location>
        <begin position="74"/>
        <end position="95"/>
    </location>
</feature>
<evidence type="ECO:0000259" key="6">
    <source>
        <dbReference type="Pfam" id="PF01011"/>
    </source>
</evidence>
<accession>A0ABQ5W5Y6</accession>
<dbReference type="InterPro" id="IPR018391">
    <property type="entry name" value="PQQ_b-propeller_rpt"/>
</dbReference>
<evidence type="ECO:0000256" key="2">
    <source>
        <dbReference type="ARBA" id="ARBA00008156"/>
    </source>
</evidence>
<dbReference type="PANTHER" id="PTHR32303">
    <property type="entry name" value="QUINOPROTEIN ALCOHOL DEHYDROGENASE (CYTOCHROME C)"/>
    <property type="match status" value="1"/>
</dbReference>
<dbReference type="InterPro" id="IPR002372">
    <property type="entry name" value="PQQ_rpt_dom"/>
</dbReference>
<dbReference type="CDD" id="cd10280">
    <property type="entry name" value="PQQ_mGDH"/>
    <property type="match status" value="1"/>
</dbReference>
<evidence type="ECO:0000313" key="7">
    <source>
        <dbReference type="EMBL" id="GLQ55335.1"/>
    </source>
</evidence>
<evidence type="ECO:0000256" key="5">
    <source>
        <dbReference type="SAM" id="Phobius"/>
    </source>
</evidence>
<comment type="caution">
    <text evidence="7">The sequence shown here is derived from an EMBL/GenBank/DDBJ whole genome shotgun (WGS) entry which is preliminary data.</text>
</comment>
<dbReference type="EMBL" id="BSNS01000011">
    <property type="protein sequence ID" value="GLQ55335.1"/>
    <property type="molecule type" value="Genomic_DNA"/>
</dbReference>
<dbReference type="SUPFAM" id="SSF50998">
    <property type="entry name" value="Quinoprotein alcohol dehydrogenase-like"/>
    <property type="match status" value="1"/>
</dbReference>
<dbReference type="SMART" id="SM00564">
    <property type="entry name" value="PQQ"/>
    <property type="match status" value="4"/>
</dbReference>
<proteinExistence type="inferred from homology"/>
<feature type="region of interest" description="Disordered" evidence="4">
    <location>
        <begin position="136"/>
        <end position="201"/>
    </location>
</feature>
<protein>
    <submittedName>
        <fullName evidence="7">Glucose dehydrogenase</fullName>
    </submittedName>
</protein>
<dbReference type="PANTHER" id="PTHR32303:SF4">
    <property type="entry name" value="QUINOPROTEIN GLUCOSE DEHYDROGENASE"/>
    <property type="match status" value="1"/>
</dbReference>
<comment type="cofactor">
    <cofactor evidence="1">
        <name>pyrroloquinoline quinone</name>
        <dbReference type="ChEBI" id="CHEBI:58442"/>
    </cofactor>
</comment>
<evidence type="ECO:0000313" key="8">
    <source>
        <dbReference type="Proteomes" id="UP001156691"/>
    </source>
</evidence>
<evidence type="ECO:0000256" key="4">
    <source>
        <dbReference type="SAM" id="MobiDB-lite"/>
    </source>
</evidence>
<feature type="compositionally biased region" description="Acidic residues" evidence="4">
    <location>
        <begin position="172"/>
        <end position="184"/>
    </location>
</feature>
<feature type="domain" description="Pyrrolo-quinoline quinone repeat" evidence="6">
    <location>
        <begin position="210"/>
        <end position="808"/>
    </location>
</feature>
<dbReference type="InterPro" id="IPR017511">
    <property type="entry name" value="PQQ_mDH"/>
</dbReference>
<name>A0ABQ5W5Y6_9HYPH</name>
<dbReference type="NCBIfam" id="TIGR03074">
    <property type="entry name" value="PQQ_membr_DH"/>
    <property type="match status" value="1"/>
</dbReference>
<comment type="similarity">
    <text evidence="2">Belongs to the bacterial PQQ dehydrogenase family.</text>
</comment>
<dbReference type="Gene3D" id="2.140.10.10">
    <property type="entry name" value="Quinoprotein alcohol dehydrogenase-like superfamily"/>
    <property type="match status" value="2"/>
</dbReference>
<feature type="transmembrane region" description="Helical" evidence="5">
    <location>
        <begin position="50"/>
        <end position="68"/>
    </location>
</feature>
<dbReference type="Pfam" id="PF01011">
    <property type="entry name" value="PQQ"/>
    <property type="match status" value="1"/>
</dbReference>
<keyword evidence="5" id="KW-1133">Transmembrane helix</keyword>
<keyword evidence="8" id="KW-1185">Reference proteome</keyword>
<keyword evidence="3" id="KW-0560">Oxidoreductase</keyword>
<keyword evidence="5" id="KW-0812">Transmembrane</keyword>